<organism evidence="5 6">
    <name type="scientific">Micropruina glycogenica</name>
    <dbReference type="NCBI Taxonomy" id="75385"/>
    <lineage>
        <taxon>Bacteria</taxon>
        <taxon>Bacillati</taxon>
        <taxon>Actinomycetota</taxon>
        <taxon>Actinomycetes</taxon>
        <taxon>Propionibacteriales</taxon>
        <taxon>Nocardioidaceae</taxon>
        <taxon>Micropruina</taxon>
    </lineage>
</organism>
<gene>
    <name evidence="5" type="ORF">MPLG2_0906</name>
</gene>
<accession>A0A2N9JCT2</accession>
<keyword evidence="3" id="KW-0472">Membrane</keyword>
<feature type="domain" description="Thioredoxin" evidence="4">
    <location>
        <begin position="53"/>
        <end position="246"/>
    </location>
</feature>
<dbReference type="RefSeq" id="WP_231935788.1">
    <property type="nucleotide sequence ID" value="NZ_BAAAGO010000065.1"/>
</dbReference>
<feature type="region of interest" description="Disordered" evidence="2">
    <location>
        <begin position="1"/>
        <end position="25"/>
    </location>
</feature>
<dbReference type="InterPro" id="IPR036249">
    <property type="entry name" value="Thioredoxin-like_sf"/>
</dbReference>
<dbReference type="KEGG" id="mgg:MPLG2_0906"/>
<evidence type="ECO:0000313" key="5">
    <source>
        <dbReference type="EMBL" id="SPD85942.1"/>
    </source>
</evidence>
<keyword evidence="3" id="KW-0812">Transmembrane</keyword>
<dbReference type="EMBL" id="LT985188">
    <property type="protein sequence ID" value="SPD85942.1"/>
    <property type="molecule type" value="Genomic_DNA"/>
</dbReference>
<evidence type="ECO:0000259" key="4">
    <source>
        <dbReference type="PROSITE" id="PS51352"/>
    </source>
</evidence>
<protein>
    <recommendedName>
        <fullName evidence="4">Thioredoxin domain-containing protein</fullName>
    </recommendedName>
</protein>
<dbReference type="InterPro" id="IPR012336">
    <property type="entry name" value="Thioredoxin-like_fold"/>
</dbReference>
<dbReference type="PANTHER" id="PTHR13887:SF55">
    <property type="entry name" value="SLR0313 PROTEIN"/>
    <property type="match status" value="1"/>
</dbReference>
<keyword evidence="3" id="KW-1133">Transmembrane helix</keyword>
<dbReference type="PROSITE" id="PS51352">
    <property type="entry name" value="THIOREDOXIN_2"/>
    <property type="match status" value="1"/>
</dbReference>
<dbReference type="AlphaFoldDB" id="A0A2N9JCT2"/>
<name>A0A2N9JCT2_9ACTN</name>
<dbReference type="Gene3D" id="3.40.30.10">
    <property type="entry name" value="Glutaredoxin"/>
    <property type="match status" value="1"/>
</dbReference>
<dbReference type="PANTHER" id="PTHR13887">
    <property type="entry name" value="GLUTATHIONE S-TRANSFERASE KAPPA"/>
    <property type="match status" value="1"/>
</dbReference>
<feature type="compositionally biased region" description="Low complexity" evidence="2">
    <location>
        <begin position="16"/>
        <end position="25"/>
    </location>
</feature>
<evidence type="ECO:0000256" key="1">
    <source>
        <dbReference type="ARBA" id="ARBA00005791"/>
    </source>
</evidence>
<dbReference type="SUPFAM" id="SSF52833">
    <property type="entry name" value="Thioredoxin-like"/>
    <property type="match status" value="1"/>
</dbReference>
<reference evidence="5 6" key="1">
    <citation type="submission" date="2018-02" db="EMBL/GenBank/DDBJ databases">
        <authorList>
            <person name="Cohen D.B."/>
            <person name="Kent A.D."/>
        </authorList>
    </citation>
    <scope>NUCLEOTIDE SEQUENCE [LARGE SCALE GENOMIC DNA]</scope>
    <source>
        <strain evidence="5">1</strain>
    </source>
</reference>
<proteinExistence type="inferred from homology"/>
<comment type="similarity">
    <text evidence="1">Belongs to the thioredoxin family. DsbA subfamily.</text>
</comment>
<keyword evidence="6" id="KW-1185">Reference proteome</keyword>
<dbReference type="Proteomes" id="UP000238164">
    <property type="component" value="Chromosome 1"/>
</dbReference>
<evidence type="ECO:0000313" key="6">
    <source>
        <dbReference type="Proteomes" id="UP000238164"/>
    </source>
</evidence>
<feature type="transmembrane region" description="Helical" evidence="3">
    <location>
        <begin position="36"/>
        <end position="55"/>
    </location>
</feature>
<sequence>MATGRKRSEPTMQPSRRAQLAAQQQAAARARKRNRILTLVAAGVGVALLVFGLVLQPRSPRVDPPTAASTAGETVRTDSHRLTDVPNARVTFVEFLDFECEACGAAYPSIEQLRASYGDRVSFVVRYFPLEGHFNAQRAARAVEAAAQQDKFEAMYKKMFETQKQWGEQQVPHDDLFRQFAVELGLDMTRWDTDYASDTTWARIKVDIDDGNALGVTGTPAFFVNGQRLQPKSFADVTAALDQALD</sequence>
<dbReference type="InterPro" id="IPR013766">
    <property type="entry name" value="Thioredoxin_domain"/>
</dbReference>
<evidence type="ECO:0000256" key="3">
    <source>
        <dbReference type="SAM" id="Phobius"/>
    </source>
</evidence>
<evidence type="ECO:0000256" key="2">
    <source>
        <dbReference type="SAM" id="MobiDB-lite"/>
    </source>
</evidence>
<dbReference type="Pfam" id="PF13462">
    <property type="entry name" value="Thioredoxin_4"/>
    <property type="match status" value="1"/>
</dbReference>